<gene>
    <name evidence="1" type="ORF">PanWU01x14_134980</name>
</gene>
<dbReference type="OrthoDB" id="1749050at2759"/>
<sequence length="91" mass="10363">MSILAPYNRMPRWLQVQTFYNGLDYMSKSVVDRVAGGSLYSKTADEVYEMIKAMAYYYQFQSQYSMPTRAIGAYEADVILALSPHAATLSR</sequence>
<evidence type="ECO:0000313" key="1">
    <source>
        <dbReference type="EMBL" id="PON62822.1"/>
    </source>
</evidence>
<dbReference type="Proteomes" id="UP000237105">
    <property type="component" value="Unassembled WGS sequence"/>
</dbReference>
<dbReference type="EMBL" id="JXTB01000109">
    <property type="protein sequence ID" value="PON62822.1"/>
    <property type="molecule type" value="Genomic_DNA"/>
</dbReference>
<reference evidence="2" key="1">
    <citation type="submission" date="2016-06" db="EMBL/GenBank/DDBJ databases">
        <title>Parallel loss of symbiosis genes in relatives of nitrogen-fixing non-legume Parasponia.</title>
        <authorList>
            <person name="Van Velzen R."/>
            <person name="Holmer R."/>
            <person name="Bu F."/>
            <person name="Rutten L."/>
            <person name="Van Zeijl A."/>
            <person name="Liu W."/>
            <person name="Santuari L."/>
            <person name="Cao Q."/>
            <person name="Sharma T."/>
            <person name="Shen D."/>
            <person name="Roswanjaya Y."/>
            <person name="Wardhani T."/>
            <person name="Kalhor M.S."/>
            <person name="Jansen J."/>
            <person name="Van den Hoogen J."/>
            <person name="Gungor B."/>
            <person name="Hartog M."/>
            <person name="Hontelez J."/>
            <person name="Verver J."/>
            <person name="Yang W.-C."/>
            <person name="Schijlen E."/>
            <person name="Repin R."/>
            <person name="Schilthuizen M."/>
            <person name="Schranz E."/>
            <person name="Heidstra R."/>
            <person name="Miyata K."/>
            <person name="Fedorova E."/>
            <person name="Kohlen W."/>
            <person name="Bisseling T."/>
            <person name="Smit S."/>
            <person name="Geurts R."/>
        </authorList>
    </citation>
    <scope>NUCLEOTIDE SEQUENCE [LARGE SCALE GENOMIC DNA]</scope>
    <source>
        <strain evidence="2">cv. WU1-14</strain>
    </source>
</reference>
<accession>A0A2P5CP73</accession>
<protein>
    <submittedName>
        <fullName evidence="1">Uncharacterized protein</fullName>
    </submittedName>
</protein>
<organism evidence="1 2">
    <name type="scientific">Parasponia andersonii</name>
    <name type="common">Sponia andersonii</name>
    <dbReference type="NCBI Taxonomy" id="3476"/>
    <lineage>
        <taxon>Eukaryota</taxon>
        <taxon>Viridiplantae</taxon>
        <taxon>Streptophyta</taxon>
        <taxon>Embryophyta</taxon>
        <taxon>Tracheophyta</taxon>
        <taxon>Spermatophyta</taxon>
        <taxon>Magnoliopsida</taxon>
        <taxon>eudicotyledons</taxon>
        <taxon>Gunneridae</taxon>
        <taxon>Pentapetalae</taxon>
        <taxon>rosids</taxon>
        <taxon>fabids</taxon>
        <taxon>Rosales</taxon>
        <taxon>Cannabaceae</taxon>
        <taxon>Parasponia</taxon>
    </lineage>
</organism>
<dbReference type="AlphaFoldDB" id="A0A2P5CP73"/>
<proteinExistence type="predicted"/>
<keyword evidence="2" id="KW-1185">Reference proteome</keyword>
<name>A0A2P5CP73_PARAD</name>
<evidence type="ECO:0000313" key="2">
    <source>
        <dbReference type="Proteomes" id="UP000237105"/>
    </source>
</evidence>
<comment type="caution">
    <text evidence="1">The sequence shown here is derived from an EMBL/GenBank/DDBJ whole genome shotgun (WGS) entry which is preliminary data.</text>
</comment>